<comment type="similarity">
    <text evidence="1">Belongs to the sigma-70 factor family. ECF subfamily.</text>
</comment>
<dbReference type="InterPro" id="IPR036388">
    <property type="entry name" value="WH-like_DNA-bd_sf"/>
</dbReference>
<feature type="domain" description="RNA polymerase sigma-70 region 2" evidence="6">
    <location>
        <begin position="26"/>
        <end position="89"/>
    </location>
</feature>
<dbReference type="InterPro" id="IPR014284">
    <property type="entry name" value="RNA_pol_sigma-70_dom"/>
</dbReference>
<protein>
    <submittedName>
        <fullName evidence="8">RNA polymerase sigma factor</fullName>
    </submittedName>
</protein>
<comment type="caution">
    <text evidence="8">The sequence shown here is derived from an EMBL/GenBank/DDBJ whole genome shotgun (WGS) entry which is preliminary data.</text>
</comment>
<evidence type="ECO:0000256" key="4">
    <source>
        <dbReference type="ARBA" id="ARBA00023125"/>
    </source>
</evidence>
<proteinExistence type="inferred from homology"/>
<dbReference type="InterPro" id="IPR013324">
    <property type="entry name" value="RNA_pol_sigma_r3/r4-like"/>
</dbReference>
<dbReference type="PANTHER" id="PTHR43133:SF8">
    <property type="entry name" value="RNA POLYMERASE SIGMA FACTOR HI_1459-RELATED"/>
    <property type="match status" value="1"/>
</dbReference>
<keyword evidence="2" id="KW-0805">Transcription regulation</keyword>
<evidence type="ECO:0000256" key="3">
    <source>
        <dbReference type="ARBA" id="ARBA00023082"/>
    </source>
</evidence>
<dbReference type="Pfam" id="PF04542">
    <property type="entry name" value="Sigma70_r2"/>
    <property type="match status" value="1"/>
</dbReference>
<evidence type="ECO:0000259" key="6">
    <source>
        <dbReference type="Pfam" id="PF04542"/>
    </source>
</evidence>
<dbReference type="Gene3D" id="1.10.1740.10">
    <property type="match status" value="1"/>
</dbReference>
<evidence type="ECO:0000256" key="2">
    <source>
        <dbReference type="ARBA" id="ARBA00023015"/>
    </source>
</evidence>
<keyword evidence="5" id="KW-0804">Transcription</keyword>
<evidence type="ECO:0000313" key="9">
    <source>
        <dbReference type="Proteomes" id="UP001202180"/>
    </source>
</evidence>
<dbReference type="InterPro" id="IPR013325">
    <property type="entry name" value="RNA_pol_sigma_r2"/>
</dbReference>
<organism evidence="8 9">
    <name type="scientific">Spirosoma liriopis</name>
    <dbReference type="NCBI Taxonomy" id="2937440"/>
    <lineage>
        <taxon>Bacteria</taxon>
        <taxon>Pseudomonadati</taxon>
        <taxon>Bacteroidota</taxon>
        <taxon>Cytophagia</taxon>
        <taxon>Cytophagales</taxon>
        <taxon>Cytophagaceae</taxon>
        <taxon>Spirosoma</taxon>
    </lineage>
</organism>
<evidence type="ECO:0000313" key="8">
    <source>
        <dbReference type="EMBL" id="MCK8494231.1"/>
    </source>
</evidence>
<keyword evidence="9" id="KW-1185">Reference proteome</keyword>
<dbReference type="PANTHER" id="PTHR43133">
    <property type="entry name" value="RNA POLYMERASE ECF-TYPE SIGMA FACTO"/>
    <property type="match status" value="1"/>
</dbReference>
<dbReference type="InterPro" id="IPR013249">
    <property type="entry name" value="RNA_pol_sigma70_r4_t2"/>
</dbReference>
<accession>A0ABT0HPY0</accession>
<gene>
    <name evidence="8" type="ORF">M0L20_20360</name>
</gene>
<keyword evidence="3" id="KW-0731">Sigma factor</keyword>
<name>A0ABT0HPY0_9BACT</name>
<dbReference type="NCBIfam" id="TIGR02937">
    <property type="entry name" value="sigma70-ECF"/>
    <property type="match status" value="1"/>
</dbReference>
<feature type="domain" description="RNA polymerase sigma factor 70 region 4 type 2" evidence="7">
    <location>
        <begin position="128"/>
        <end position="179"/>
    </location>
</feature>
<sequence length="191" mass="22614">MKLTLNDEEVIRQFYTTRPNDCFETLYTRYVSKVYNRCLSLTKDSDKAQDFTHDIFLKMFAHLDRFEQRSSFSTWLYSISYNYCMDQLRIDSRMAVSTIDENRDDDSDAVDNQFVSVNDSEELEESLLQLSRVMNKIAPEESMILRLKYQEGLDIRQIASRLQLNDSAVKMRLKRSRDKVRHLCAMPAFAR</sequence>
<evidence type="ECO:0000256" key="1">
    <source>
        <dbReference type="ARBA" id="ARBA00010641"/>
    </source>
</evidence>
<dbReference type="Proteomes" id="UP001202180">
    <property type="component" value="Unassembled WGS sequence"/>
</dbReference>
<dbReference type="EMBL" id="JALPRF010000003">
    <property type="protein sequence ID" value="MCK8494231.1"/>
    <property type="molecule type" value="Genomic_DNA"/>
</dbReference>
<dbReference type="SUPFAM" id="SSF88946">
    <property type="entry name" value="Sigma2 domain of RNA polymerase sigma factors"/>
    <property type="match status" value="1"/>
</dbReference>
<evidence type="ECO:0000256" key="5">
    <source>
        <dbReference type="ARBA" id="ARBA00023163"/>
    </source>
</evidence>
<dbReference type="SUPFAM" id="SSF88659">
    <property type="entry name" value="Sigma3 and sigma4 domains of RNA polymerase sigma factors"/>
    <property type="match status" value="1"/>
</dbReference>
<keyword evidence="4" id="KW-0238">DNA-binding</keyword>
<reference evidence="8 9" key="1">
    <citation type="submission" date="2022-04" db="EMBL/GenBank/DDBJ databases">
        <title>Spirosoma sp. strain RP8 genome sequencing and assembly.</title>
        <authorList>
            <person name="Jung Y."/>
        </authorList>
    </citation>
    <scope>NUCLEOTIDE SEQUENCE [LARGE SCALE GENOMIC DNA]</scope>
    <source>
        <strain evidence="8 9">RP8</strain>
    </source>
</reference>
<dbReference type="RefSeq" id="WP_248478779.1">
    <property type="nucleotide sequence ID" value="NZ_JALPRF010000003.1"/>
</dbReference>
<dbReference type="Pfam" id="PF08281">
    <property type="entry name" value="Sigma70_r4_2"/>
    <property type="match status" value="1"/>
</dbReference>
<dbReference type="InterPro" id="IPR039425">
    <property type="entry name" value="RNA_pol_sigma-70-like"/>
</dbReference>
<evidence type="ECO:0000259" key="7">
    <source>
        <dbReference type="Pfam" id="PF08281"/>
    </source>
</evidence>
<dbReference type="InterPro" id="IPR007627">
    <property type="entry name" value="RNA_pol_sigma70_r2"/>
</dbReference>
<dbReference type="Gene3D" id="1.10.10.10">
    <property type="entry name" value="Winged helix-like DNA-binding domain superfamily/Winged helix DNA-binding domain"/>
    <property type="match status" value="1"/>
</dbReference>